<dbReference type="PANTHER" id="PTHR13271:SF76">
    <property type="entry name" value="SET DOMAIN-CONTAINING PROTEIN 8"/>
    <property type="match status" value="1"/>
</dbReference>
<sequence length="565" mass="64043">MRVPRLSLSSLPAWSRLNNVIFFDTVVFPSGHQNGILTLRPLSSVDIFDLPTLLEVPKDLLLDRDFLLEVEKVDAHFKQLRELAGGTSIRKDVMLFLLIQMTIARNDTIQCTNCYEEQIDCFGLEINENQGGTGRCRYCTSTGLTCVRSTVASQSGADITVGVRNPWSVYVRYFPEKVPVPTMWKDQERMLLAGTSLEHVIEAKMSTLTREFEELREKTIGIPWCHSCWWGLSGSLSLEFSDWVLLDAWFRSRSLELSNNEQVLVPCLDMANHSSAANAYWEEISNGDVSLVLKMNLHMAEGSEVTINYGESRSDAENLFQYGFIDGSTNTTSVILTLEPMMSDPLRLAKVAAFKKTAFIRIQGHEDGQISWESPFLYFSCLTEDDGLAFKTLQEVDGQQNSLRVFWQETDVTGSTDEFERLIAGHKLEDVFKLRVVALVLERIQQQLERLYQNQSTIDGLSADAGIAPEILHQVVKLREIEIAVLEVALGNVHEQQLKLMELEGVSEYLESMQGNNPEMMLDDPETNEEDDPETNEEDVMEIDEEDDPEIDEEDDLETDEDDFS</sequence>
<keyword evidence="3" id="KW-1185">Reference proteome</keyword>
<reference evidence="2" key="1">
    <citation type="submission" date="2020-10" db="EMBL/GenBank/DDBJ databases">
        <title>Genome Sequence of Monilinia vaccinii-corymbosi Sheds Light on Mummy Berry Disease Infection of Blueberry and Mating Type.</title>
        <authorList>
            <person name="Yow A.G."/>
            <person name="Zhang Y."/>
            <person name="Bansal K."/>
            <person name="Eacker S.M."/>
            <person name="Sullivan S."/>
            <person name="Liachko I."/>
            <person name="Cubeta M.A."/>
            <person name="Rollins J.A."/>
            <person name="Ashrafi H."/>
        </authorList>
    </citation>
    <scope>NUCLEOTIDE SEQUENCE</scope>
    <source>
        <strain evidence="2">RL-1</strain>
    </source>
</reference>
<organism evidence="2 3">
    <name type="scientific">Monilinia vaccinii-corymbosi</name>
    <dbReference type="NCBI Taxonomy" id="61207"/>
    <lineage>
        <taxon>Eukaryota</taxon>
        <taxon>Fungi</taxon>
        <taxon>Dikarya</taxon>
        <taxon>Ascomycota</taxon>
        <taxon>Pezizomycotina</taxon>
        <taxon>Leotiomycetes</taxon>
        <taxon>Helotiales</taxon>
        <taxon>Sclerotiniaceae</taxon>
        <taxon>Monilinia</taxon>
    </lineage>
</organism>
<dbReference type="SUPFAM" id="SSF82199">
    <property type="entry name" value="SET domain"/>
    <property type="match status" value="1"/>
</dbReference>
<dbReference type="PANTHER" id="PTHR13271">
    <property type="entry name" value="UNCHARACTERIZED PUTATIVE METHYLTRANSFERASE"/>
    <property type="match status" value="1"/>
</dbReference>
<evidence type="ECO:0000313" key="2">
    <source>
        <dbReference type="EMBL" id="QSZ33073.1"/>
    </source>
</evidence>
<dbReference type="GO" id="GO:0005634">
    <property type="term" value="C:nucleus"/>
    <property type="evidence" value="ECO:0007669"/>
    <property type="project" value="TreeGrafter"/>
</dbReference>
<dbReference type="Gene3D" id="3.90.1410.10">
    <property type="entry name" value="set domain protein methyltransferase, domain 1"/>
    <property type="match status" value="1"/>
</dbReference>
<name>A0A8A3PDB9_9HELO</name>
<accession>A0A8A3PDB9</accession>
<dbReference type="InterPro" id="IPR050600">
    <property type="entry name" value="SETD3_SETD6_MTase"/>
</dbReference>
<evidence type="ECO:0008006" key="4">
    <source>
        <dbReference type="Google" id="ProtNLM"/>
    </source>
</evidence>
<dbReference type="InterPro" id="IPR046341">
    <property type="entry name" value="SET_dom_sf"/>
</dbReference>
<feature type="region of interest" description="Disordered" evidence="1">
    <location>
        <begin position="515"/>
        <end position="565"/>
    </location>
</feature>
<dbReference type="Proteomes" id="UP000672032">
    <property type="component" value="Chromosome 3"/>
</dbReference>
<evidence type="ECO:0000313" key="3">
    <source>
        <dbReference type="Proteomes" id="UP000672032"/>
    </source>
</evidence>
<gene>
    <name evidence="2" type="ORF">DSL72_002658</name>
</gene>
<feature type="compositionally biased region" description="Acidic residues" evidence="1">
    <location>
        <begin position="521"/>
        <end position="565"/>
    </location>
</feature>
<dbReference type="GO" id="GO:0016279">
    <property type="term" value="F:protein-lysine N-methyltransferase activity"/>
    <property type="evidence" value="ECO:0007669"/>
    <property type="project" value="TreeGrafter"/>
</dbReference>
<dbReference type="AlphaFoldDB" id="A0A8A3PDB9"/>
<dbReference type="OrthoDB" id="441812at2759"/>
<protein>
    <recommendedName>
        <fullName evidence="4">SET domain-containing protein</fullName>
    </recommendedName>
</protein>
<dbReference type="EMBL" id="CP063407">
    <property type="protein sequence ID" value="QSZ33073.1"/>
    <property type="molecule type" value="Genomic_DNA"/>
</dbReference>
<dbReference type="CDD" id="cd10527">
    <property type="entry name" value="SET_LSMT"/>
    <property type="match status" value="1"/>
</dbReference>
<evidence type="ECO:0000256" key="1">
    <source>
        <dbReference type="SAM" id="MobiDB-lite"/>
    </source>
</evidence>
<proteinExistence type="predicted"/>